<gene>
    <name evidence="1" type="ORF">KCG35_01545</name>
</gene>
<comment type="caution">
    <text evidence="1">The sequence shown here is derived from an EMBL/GenBank/DDBJ whole genome shotgun (WGS) entry which is preliminary data.</text>
</comment>
<proteinExistence type="predicted"/>
<name>A0ABS5ZA09_9GAMM</name>
<evidence type="ECO:0008006" key="3">
    <source>
        <dbReference type="Google" id="ProtNLM"/>
    </source>
</evidence>
<dbReference type="Pfam" id="PF06992">
    <property type="entry name" value="Phage_lambda_P"/>
    <property type="match status" value="1"/>
</dbReference>
<dbReference type="EMBL" id="JAGSOY010000002">
    <property type="protein sequence ID" value="MBU2709737.1"/>
    <property type="molecule type" value="Genomic_DNA"/>
</dbReference>
<dbReference type="Proteomes" id="UP000690515">
    <property type="component" value="Unassembled WGS sequence"/>
</dbReference>
<evidence type="ECO:0000313" key="2">
    <source>
        <dbReference type="Proteomes" id="UP000690515"/>
    </source>
</evidence>
<dbReference type="RefSeq" id="WP_215817902.1">
    <property type="nucleotide sequence ID" value="NZ_JAGSOY010000002.1"/>
</dbReference>
<reference evidence="1 2" key="1">
    <citation type="submission" date="2021-04" db="EMBL/GenBank/DDBJ databases">
        <authorList>
            <person name="Pira H."/>
            <person name="Risdian C."/>
            <person name="Wink J."/>
        </authorList>
    </citation>
    <scope>NUCLEOTIDE SEQUENCE [LARGE SCALE GENOMIC DNA]</scope>
    <source>
        <strain evidence="1 2">WH53</strain>
    </source>
</reference>
<accession>A0ABS5ZA09</accession>
<keyword evidence="2" id="KW-1185">Reference proteome</keyword>
<sequence length="242" mass="27450">MKDGKTLINQQLKNLQTTAGPTNSASKAASSDLTKYYQAINAVFRKLRAASPIKFRSAFPTQDDIEVAKSLWLDMLKEYTPERIVNAADLAIRHTEFFPDLKEILHYCRLRYDELGLKQPLAAYYEACNVTEFSPDYCWSHPAVYLAAKATGWMVLRTEEQRIAYPLFKRNYEQLCQRLLDGESLDAPIALALEHKRSSIQEVVEKQSNKQLQAAMQAQGINPKGGRATFLALRSKLKKSSD</sequence>
<evidence type="ECO:0000313" key="1">
    <source>
        <dbReference type="EMBL" id="MBU2709737.1"/>
    </source>
</evidence>
<dbReference type="InterPro" id="IPR009731">
    <property type="entry name" value="P-like"/>
</dbReference>
<protein>
    <recommendedName>
        <fullName evidence="3">DNA replication protein</fullName>
    </recommendedName>
</protein>
<organism evidence="1 2">
    <name type="scientific">Zooshikella harenae</name>
    <dbReference type="NCBI Taxonomy" id="2827238"/>
    <lineage>
        <taxon>Bacteria</taxon>
        <taxon>Pseudomonadati</taxon>
        <taxon>Pseudomonadota</taxon>
        <taxon>Gammaproteobacteria</taxon>
        <taxon>Oceanospirillales</taxon>
        <taxon>Zooshikellaceae</taxon>
        <taxon>Zooshikella</taxon>
    </lineage>
</organism>